<reference evidence="1" key="1">
    <citation type="submission" date="2018-05" db="EMBL/GenBank/DDBJ databases">
        <authorList>
            <person name="Lanie J.A."/>
            <person name="Ng W.-L."/>
            <person name="Kazmierczak K.M."/>
            <person name="Andrzejewski T.M."/>
            <person name="Davidsen T.M."/>
            <person name="Wayne K.J."/>
            <person name="Tettelin H."/>
            <person name="Glass J.I."/>
            <person name="Rusch D."/>
            <person name="Podicherti R."/>
            <person name="Tsui H.-C.T."/>
            <person name="Winkler M.E."/>
        </authorList>
    </citation>
    <scope>NUCLEOTIDE SEQUENCE</scope>
</reference>
<dbReference type="AlphaFoldDB" id="A0A382DMK8"/>
<evidence type="ECO:0000313" key="1">
    <source>
        <dbReference type="EMBL" id="SVB39696.1"/>
    </source>
</evidence>
<name>A0A382DMK8_9ZZZZ</name>
<proteinExistence type="predicted"/>
<dbReference type="Gene3D" id="3.40.50.10740">
    <property type="entry name" value="Class I glutamine amidotransferase-like"/>
    <property type="match status" value="1"/>
</dbReference>
<organism evidence="1">
    <name type="scientific">marine metagenome</name>
    <dbReference type="NCBI Taxonomy" id="408172"/>
    <lineage>
        <taxon>unclassified sequences</taxon>
        <taxon>metagenomes</taxon>
        <taxon>ecological metagenomes</taxon>
    </lineage>
</organism>
<feature type="non-terminal residue" evidence="1">
    <location>
        <position position="43"/>
    </location>
</feature>
<dbReference type="SUPFAM" id="SSF52317">
    <property type="entry name" value="Class I glutamine amidotransferase-like"/>
    <property type="match status" value="1"/>
</dbReference>
<dbReference type="InterPro" id="IPR029062">
    <property type="entry name" value="Class_I_gatase-like"/>
</dbReference>
<accession>A0A382DMK8</accession>
<dbReference type="InterPro" id="IPR027478">
    <property type="entry name" value="LdcA_N"/>
</dbReference>
<dbReference type="EMBL" id="UINC01040184">
    <property type="protein sequence ID" value="SVB39696.1"/>
    <property type="molecule type" value="Genomic_DNA"/>
</dbReference>
<evidence type="ECO:0008006" key="2">
    <source>
        <dbReference type="Google" id="ProtNLM"/>
    </source>
</evidence>
<gene>
    <name evidence="1" type="ORF">METZ01_LOCUS192550</name>
</gene>
<sequence>MIIPPQLQKSDKIGLISTARKINLEELTPAIKILKGWGLDVVF</sequence>
<protein>
    <recommendedName>
        <fullName evidence="2">LD-carboxypeptidase N-terminal domain-containing protein</fullName>
    </recommendedName>
</protein>